<evidence type="ECO:0000256" key="2">
    <source>
        <dbReference type="ARBA" id="ARBA00022729"/>
    </source>
</evidence>
<dbReference type="EMBL" id="JAADYS010001756">
    <property type="protein sequence ID" value="KAF4461235.1"/>
    <property type="molecule type" value="Genomic_DNA"/>
</dbReference>
<dbReference type="InterPro" id="IPR024607">
    <property type="entry name" value="Sulfatase_CS"/>
</dbReference>
<dbReference type="InterPro" id="IPR000917">
    <property type="entry name" value="Sulfatase_N"/>
</dbReference>
<name>A0A8H4P6Q1_9HYPO</name>
<dbReference type="CDD" id="cd16147">
    <property type="entry name" value="G6S"/>
    <property type="match status" value="1"/>
</dbReference>
<evidence type="ECO:0000256" key="4">
    <source>
        <dbReference type="ARBA" id="ARBA00023180"/>
    </source>
</evidence>
<keyword evidence="4" id="KW-0325">Glycoprotein</keyword>
<feature type="signal peptide" evidence="6">
    <location>
        <begin position="1"/>
        <end position="20"/>
    </location>
</feature>
<gene>
    <name evidence="8" type="ORF">FALBO_11975</name>
</gene>
<feature type="domain" description="Sulfatase N-terminal" evidence="7">
    <location>
        <begin position="33"/>
        <end position="371"/>
    </location>
</feature>
<dbReference type="PROSITE" id="PS00149">
    <property type="entry name" value="SULFATASE_2"/>
    <property type="match status" value="1"/>
</dbReference>
<dbReference type="InterPro" id="IPR017850">
    <property type="entry name" value="Alkaline_phosphatase_core_sf"/>
</dbReference>
<keyword evidence="3" id="KW-0378">Hydrolase</keyword>
<evidence type="ECO:0000259" key="7">
    <source>
        <dbReference type="Pfam" id="PF00884"/>
    </source>
</evidence>
<feature type="region of interest" description="Disordered" evidence="5">
    <location>
        <begin position="557"/>
        <end position="605"/>
    </location>
</feature>
<accession>A0A8H4P6Q1</accession>
<evidence type="ECO:0000313" key="9">
    <source>
        <dbReference type="Proteomes" id="UP000554235"/>
    </source>
</evidence>
<dbReference type="Pfam" id="PF00884">
    <property type="entry name" value="Sulfatase"/>
    <property type="match status" value="1"/>
</dbReference>
<dbReference type="AlphaFoldDB" id="A0A8H4P6Q1"/>
<dbReference type="GO" id="GO:0005539">
    <property type="term" value="F:glycosaminoglycan binding"/>
    <property type="evidence" value="ECO:0007669"/>
    <property type="project" value="TreeGrafter"/>
</dbReference>
<dbReference type="GO" id="GO:0008449">
    <property type="term" value="F:N-acetylglucosamine-6-sulfatase activity"/>
    <property type="evidence" value="ECO:0007669"/>
    <property type="project" value="TreeGrafter"/>
</dbReference>
<feature type="chain" id="PRO_5034477262" evidence="6">
    <location>
        <begin position="21"/>
        <end position="641"/>
    </location>
</feature>
<protein>
    <submittedName>
        <fullName evidence="8">Arylsulfatase</fullName>
    </submittedName>
</protein>
<dbReference type="PROSITE" id="PS00523">
    <property type="entry name" value="SULFATASE_1"/>
    <property type="match status" value="1"/>
</dbReference>
<evidence type="ECO:0000313" key="8">
    <source>
        <dbReference type="EMBL" id="KAF4461235.1"/>
    </source>
</evidence>
<proteinExistence type="inferred from homology"/>
<dbReference type="PANTHER" id="PTHR43108">
    <property type="entry name" value="N-ACETYLGLUCOSAMINE-6-SULFATASE FAMILY MEMBER"/>
    <property type="match status" value="1"/>
</dbReference>
<organism evidence="8 9">
    <name type="scientific">Fusarium albosuccineum</name>
    <dbReference type="NCBI Taxonomy" id="1237068"/>
    <lineage>
        <taxon>Eukaryota</taxon>
        <taxon>Fungi</taxon>
        <taxon>Dikarya</taxon>
        <taxon>Ascomycota</taxon>
        <taxon>Pezizomycotina</taxon>
        <taxon>Sordariomycetes</taxon>
        <taxon>Hypocreomycetidae</taxon>
        <taxon>Hypocreales</taxon>
        <taxon>Nectriaceae</taxon>
        <taxon>Fusarium</taxon>
        <taxon>Fusarium decemcellulare species complex</taxon>
    </lineage>
</organism>
<comment type="caution">
    <text evidence="8">The sequence shown here is derived from an EMBL/GenBank/DDBJ whole genome shotgun (WGS) entry which is preliminary data.</text>
</comment>
<keyword evidence="2 6" id="KW-0732">Signal</keyword>
<sequence length="641" mass="72783">MLFIIAALLATSLLGTGVAAQAEGVANCNAKRPNIVFIFTDDQDLHLNSLDYMKTVKSELIDKGTMFSNHFATVSLCCPSRASLFRGQHGHNTNITSVRSPGGNYQKWRLSGENKNYLPFWLGQAGYRTEYIGKFLNGYTRALYEHKPEGWDFIDALVDPFTYEFNTPVFSKNGERPILYRGYHQTDVIRAKALSRLHYLTESQDKPFYLTIAPASPHNAIHDYPTPLKRHMKDFKGMQAPRPANFNPSDELTAQKPSWLKHLKPLEGKKLDQIDTYYRRRIQALQGVDEIVDDVLHLLKEKQQLDNTYIVFSSDNGYHLGQHRVFAGKTLPYIEDTNVPLIVRGPNVPHGAKSRLPGTHLDLAPTFLDIACIDRSEYPVFFDGRSLLDDWHHPANSSDGLENRDIINVEFWGSAGHSSTNAEGKENNSYKTLRLVGEKTAYLYSKWCTGESELYNTLDDPFELHNLAKNPDTETRRLIHRLNGLLLVTKSCRQDHCRNPWSVLQSSCEDHNNCPTSGEIFSNFQAAMDTKYDTFFKSLPHVQFKECMEFQDADNEEPYLPASSRSLGRAHRQDTDNYQTPNVKDAKAPPANDKAQGTKAQRHDTVKDMMQKARKLTDAELGHTTGVVSREEEIAMYDEIV</sequence>
<dbReference type="Proteomes" id="UP000554235">
    <property type="component" value="Unassembled WGS sequence"/>
</dbReference>
<keyword evidence="9" id="KW-1185">Reference proteome</keyword>
<comment type="similarity">
    <text evidence="1">Belongs to the sulfatase family.</text>
</comment>
<evidence type="ECO:0000256" key="6">
    <source>
        <dbReference type="SAM" id="SignalP"/>
    </source>
</evidence>
<evidence type="ECO:0000256" key="3">
    <source>
        <dbReference type="ARBA" id="ARBA00022801"/>
    </source>
</evidence>
<dbReference type="SUPFAM" id="SSF53649">
    <property type="entry name" value="Alkaline phosphatase-like"/>
    <property type="match status" value="1"/>
</dbReference>
<dbReference type="Gene3D" id="3.40.720.10">
    <property type="entry name" value="Alkaline Phosphatase, subunit A"/>
    <property type="match status" value="1"/>
</dbReference>
<dbReference type="PANTHER" id="PTHR43108:SF8">
    <property type="entry name" value="SD21168P"/>
    <property type="match status" value="1"/>
</dbReference>
<evidence type="ECO:0000256" key="5">
    <source>
        <dbReference type="SAM" id="MobiDB-lite"/>
    </source>
</evidence>
<reference evidence="8 9" key="1">
    <citation type="submission" date="2020-01" db="EMBL/GenBank/DDBJ databases">
        <title>Identification and distribution of gene clusters putatively required for synthesis of sphingolipid metabolism inhibitors in phylogenetically diverse species of the filamentous fungus Fusarium.</title>
        <authorList>
            <person name="Kim H.-S."/>
            <person name="Busman M."/>
            <person name="Brown D.W."/>
            <person name="Divon H."/>
            <person name="Uhlig S."/>
            <person name="Proctor R.H."/>
        </authorList>
    </citation>
    <scope>NUCLEOTIDE SEQUENCE [LARGE SCALE GENOMIC DNA]</scope>
    <source>
        <strain evidence="8 9">NRRL 20459</strain>
    </source>
</reference>
<dbReference type="OrthoDB" id="96314at2759"/>
<evidence type="ECO:0000256" key="1">
    <source>
        <dbReference type="ARBA" id="ARBA00008779"/>
    </source>
</evidence>